<feature type="domain" description="Integrase catalytic" evidence="1">
    <location>
        <begin position="191"/>
        <end position="372"/>
    </location>
</feature>
<dbReference type="OMA" id="RIERMWK"/>
<dbReference type="GeneTree" id="ENSGT00940000165266"/>
<evidence type="ECO:0000313" key="3">
    <source>
        <dbReference type="Proteomes" id="UP000261560"/>
    </source>
</evidence>
<dbReference type="InterPro" id="IPR012337">
    <property type="entry name" value="RNaseH-like_sf"/>
</dbReference>
<dbReference type="PANTHER" id="PTHR46791:SF4">
    <property type="match status" value="1"/>
</dbReference>
<dbReference type="PROSITE" id="PS50994">
    <property type="entry name" value="INTEGRASE"/>
    <property type="match status" value="1"/>
</dbReference>
<dbReference type="GeneID" id="112153455"/>
<dbReference type="InterPro" id="IPR058913">
    <property type="entry name" value="Integrase_dom_put"/>
</dbReference>
<dbReference type="GO" id="GO:0015074">
    <property type="term" value="P:DNA integration"/>
    <property type="evidence" value="ECO:0007669"/>
    <property type="project" value="InterPro"/>
</dbReference>
<dbReference type="OrthoDB" id="2686689at2759"/>
<dbReference type="STRING" id="30732.ENSOMEP00000029205"/>
<organism evidence="2 3">
    <name type="scientific">Oryzias melastigma</name>
    <name type="common">Marine medaka</name>
    <dbReference type="NCBI Taxonomy" id="30732"/>
    <lineage>
        <taxon>Eukaryota</taxon>
        <taxon>Metazoa</taxon>
        <taxon>Chordata</taxon>
        <taxon>Craniata</taxon>
        <taxon>Vertebrata</taxon>
        <taxon>Euteleostomi</taxon>
        <taxon>Actinopterygii</taxon>
        <taxon>Neopterygii</taxon>
        <taxon>Teleostei</taxon>
        <taxon>Neoteleostei</taxon>
        <taxon>Acanthomorphata</taxon>
        <taxon>Ovalentaria</taxon>
        <taxon>Atherinomorphae</taxon>
        <taxon>Beloniformes</taxon>
        <taxon>Adrianichthyidae</taxon>
        <taxon>Oryziinae</taxon>
        <taxon>Oryzias</taxon>
    </lineage>
</organism>
<dbReference type="RefSeq" id="XP_024139455.1">
    <property type="nucleotide sequence ID" value="XM_024283687.2"/>
</dbReference>
<dbReference type="KEGG" id="oml:112153455"/>
<name>A0A3B3DIH9_ORYME</name>
<evidence type="ECO:0000259" key="1">
    <source>
        <dbReference type="PROSITE" id="PS50994"/>
    </source>
</evidence>
<evidence type="ECO:0000313" key="2">
    <source>
        <dbReference type="Ensembl" id="ENSOMEP00000029205.1"/>
    </source>
</evidence>
<sequence length="445" mass="51221">MATVEFVAAVRALADDVDANRISSSDIVDRAQMLMERMAELSSVTVLNTSVAEAKFFEAICLLSPAHQAGRPTIKISVEALEGYIRLGLKRREIARLCGVSIRTISRRLQQHGLSVSTMYSDVTDAELDSLVLELHRAHPQCGYRMMRAYLQTRGHRVQIARVRESLRRVDPQGTEFRSLLNRTLHRRQYNVPAPNCLWHIDGNHKLIRWRLVIHGGIDGFSRLVVYLVPATNNRAATVLHAFHGAVRQFGVPSRVRSDKGRENVEVAHFMVQTQGENRNSHITGRSVHNQRIERLWKDVYTQVLDLFHSLFTEMEFTRMLNPDNEIHIYALHWVFLPLLQTHLKRFQQAWNFHSIRTENYQSPYQLWLRNRDAAADPQDIDDLYGASMDGPELEDMEEVQIPEVQLPHDLSPEELARLPDRDIPMSEALDVYNSTVQELEHIFS</sequence>
<dbReference type="Ensembl" id="ENSOMET00000018468.1">
    <property type="protein sequence ID" value="ENSOMEP00000029205.1"/>
    <property type="gene ID" value="ENSOMEG00000012725.1"/>
</dbReference>
<reference evidence="2" key="2">
    <citation type="submission" date="2025-09" db="UniProtKB">
        <authorList>
            <consortium name="Ensembl"/>
        </authorList>
    </citation>
    <scope>IDENTIFICATION</scope>
</reference>
<keyword evidence="3" id="KW-1185">Reference proteome</keyword>
<dbReference type="AlphaFoldDB" id="A0A3B3DIH9"/>
<dbReference type="PaxDb" id="30732-ENSOMEP00000029205"/>
<dbReference type="GO" id="GO:0003676">
    <property type="term" value="F:nucleic acid binding"/>
    <property type="evidence" value="ECO:0007669"/>
    <property type="project" value="InterPro"/>
</dbReference>
<dbReference type="InterPro" id="IPR036397">
    <property type="entry name" value="RNaseH_sf"/>
</dbReference>
<dbReference type="InterPro" id="IPR001584">
    <property type="entry name" value="Integrase_cat-core"/>
</dbReference>
<dbReference type="PANTHER" id="PTHR46791">
    <property type="entry name" value="EXPRESSED PROTEIN"/>
    <property type="match status" value="1"/>
</dbReference>
<dbReference type="Gene3D" id="3.30.420.10">
    <property type="entry name" value="Ribonuclease H-like superfamily/Ribonuclease H"/>
    <property type="match status" value="1"/>
</dbReference>
<dbReference type="Proteomes" id="UP000261560">
    <property type="component" value="Unplaced"/>
</dbReference>
<reference evidence="2" key="1">
    <citation type="submission" date="2025-08" db="UniProtKB">
        <authorList>
            <consortium name="Ensembl"/>
        </authorList>
    </citation>
    <scope>IDENTIFICATION</scope>
</reference>
<accession>A0A3B3DIH9</accession>
<proteinExistence type="predicted"/>
<protein>
    <submittedName>
        <fullName evidence="2">Uncharacterized LOC112153455</fullName>
    </submittedName>
</protein>
<dbReference type="Pfam" id="PF24764">
    <property type="entry name" value="rva_4"/>
    <property type="match status" value="1"/>
</dbReference>
<dbReference type="SUPFAM" id="SSF53098">
    <property type="entry name" value="Ribonuclease H-like"/>
    <property type="match status" value="1"/>
</dbReference>